<evidence type="ECO:0000313" key="2">
    <source>
        <dbReference type="EMBL" id="SEJ48655.1"/>
    </source>
</evidence>
<evidence type="ECO:0000256" key="1">
    <source>
        <dbReference type="SAM" id="MobiDB-lite"/>
    </source>
</evidence>
<dbReference type="RefSeq" id="WP_090735132.1">
    <property type="nucleotide sequence ID" value="NZ_FNYQ01000115.1"/>
</dbReference>
<accession>A0A1H6ZIJ0</accession>
<dbReference type="EMBL" id="FNYQ01000115">
    <property type="protein sequence ID" value="SEJ48655.1"/>
    <property type="molecule type" value="Genomic_DNA"/>
</dbReference>
<sequence length="83" mass="9423">MPQPNQAATPYNTKTQALPELMTMAEVAGIMRRTRSGVDKLRARDPNFPKPLKDGDNSRSRIYFVRSEIEAYLSARLEAREVV</sequence>
<name>A0A1H6ZIJ0_9GAMM</name>
<dbReference type="Proteomes" id="UP000199250">
    <property type="component" value="Unassembled WGS sequence"/>
</dbReference>
<organism evidence="2 3">
    <name type="scientific">Azotobacter beijerinckii</name>
    <dbReference type="NCBI Taxonomy" id="170623"/>
    <lineage>
        <taxon>Bacteria</taxon>
        <taxon>Pseudomonadati</taxon>
        <taxon>Pseudomonadota</taxon>
        <taxon>Gammaproteobacteria</taxon>
        <taxon>Pseudomonadales</taxon>
        <taxon>Pseudomonadaceae</taxon>
        <taxon>Azotobacter</taxon>
    </lineage>
</organism>
<gene>
    <name evidence="2" type="ORF">SAMN04244572_04190</name>
</gene>
<feature type="region of interest" description="Disordered" evidence="1">
    <location>
        <begin position="38"/>
        <end position="57"/>
    </location>
</feature>
<proteinExistence type="predicted"/>
<evidence type="ECO:0000313" key="3">
    <source>
        <dbReference type="Proteomes" id="UP000199250"/>
    </source>
</evidence>
<reference evidence="2 3" key="1">
    <citation type="submission" date="2016-10" db="EMBL/GenBank/DDBJ databases">
        <authorList>
            <person name="de Groot N.N."/>
        </authorList>
    </citation>
    <scope>NUCLEOTIDE SEQUENCE [LARGE SCALE GENOMIC DNA]</scope>
    <source>
        <strain evidence="2 3">DSM 373</strain>
    </source>
</reference>
<protein>
    <submittedName>
        <fullName evidence="2">Transcriptional regulator, AlpA family</fullName>
    </submittedName>
</protein>
<dbReference type="AlphaFoldDB" id="A0A1H6ZIJ0"/>
<dbReference type="OrthoDB" id="6697886at2"/>